<organism evidence="2 3">
    <name type="scientific">Hymenoscyphus fraxineus</name>
    <dbReference type="NCBI Taxonomy" id="746836"/>
    <lineage>
        <taxon>Eukaryota</taxon>
        <taxon>Fungi</taxon>
        <taxon>Dikarya</taxon>
        <taxon>Ascomycota</taxon>
        <taxon>Pezizomycotina</taxon>
        <taxon>Leotiomycetes</taxon>
        <taxon>Helotiales</taxon>
        <taxon>Helotiaceae</taxon>
        <taxon>Hymenoscyphus</taxon>
    </lineage>
</organism>
<dbReference type="AlphaFoldDB" id="A0A9N9LAH2"/>
<comment type="caution">
    <text evidence="2">The sequence shown here is derived from an EMBL/GenBank/DDBJ whole genome shotgun (WGS) entry which is preliminary data.</text>
</comment>
<accession>A0A9N9LAH2</accession>
<dbReference type="Proteomes" id="UP000696280">
    <property type="component" value="Unassembled WGS sequence"/>
</dbReference>
<feature type="signal peptide" evidence="1">
    <location>
        <begin position="1"/>
        <end position="19"/>
    </location>
</feature>
<keyword evidence="1" id="KW-0732">Signal</keyword>
<evidence type="ECO:0000313" key="3">
    <source>
        <dbReference type="Proteomes" id="UP000696280"/>
    </source>
</evidence>
<reference evidence="2" key="1">
    <citation type="submission" date="2021-07" db="EMBL/GenBank/DDBJ databases">
        <authorList>
            <person name="Durling M."/>
        </authorList>
    </citation>
    <scope>NUCLEOTIDE SEQUENCE</scope>
</reference>
<evidence type="ECO:0000313" key="2">
    <source>
        <dbReference type="EMBL" id="CAG8961501.1"/>
    </source>
</evidence>
<sequence length="96" mass="10151">MKFLATLPIVLLFTGSALAKCAKSDKSASGPNTVCEGQKDGMTIPYTCTLAGEFPFGATGSTTGPATKCSKIKEDGDTSIHCVRIIPISVWTESWY</sequence>
<protein>
    <submittedName>
        <fullName evidence="2">Uncharacterized protein</fullName>
    </submittedName>
</protein>
<feature type="chain" id="PRO_5040251751" evidence="1">
    <location>
        <begin position="20"/>
        <end position="96"/>
    </location>
</feature>
<name>A0A9N9LAH2_9HELO</name>
<gene>
    <name evidence="2" type="ORF">HYFRA_00013851</name>
</gene>
<evidence type="ECO:0000256" key="1">
    <source>
        <dbReference type="SAM" id="SignalP"/>
    </source>
</evidence>
<keyword evidence="3" id="KW-1185">Reference proteome</keyword>
<proteinExistence type="predicted"/>
<dbReference type="EMBL" id="CAJVRL010000111">
    <property type="protein sequence ID" value="CAG8961501.1"/>
    <property type="molecule type" value="Genomic_DNA"/>
</dbReference>